<dbReference type="Gene3D" id="1.10.10.10">
    <property type="entry name" value="Winged helix-like DNA-binding domain superfamily/Winged helix DNA-binding domain"/>
    <property type="match status" value="1"/>
</dbReference>
<dbReference type="InterPro" id="IPR036388">
    <property type="entry name" value="WH-like_DNA-bd_sf"/>
</dbReference>
<name>Q2IWI9_RHOP2</name>
<dbReference type="PANTHER" id="PTHR34849:SF3">
    <property type="entry name" value="SSR2962 PROTEIN"/>
    <property type="match status" value="1"/>
</dbReference>
<dbReference type="Pfam" id="PF04255">
    <property type="entry name" value="DUF433"/>
    <property type="match status" value="1"/>
</dbReference>
<dbReference type="STRING" id="316058.RPB_2719"/>
<dbReference type="InterPro" id="IPR009057">
    <property type="entry name" value="Homeodomain-like_sf"/>
</dbReference>
<sequence length="73" mass="7925">MAGAMNYAIIHIMRHERIQIDPEVMGGKPVVRGTRIPVELILRKLGAGLSTAQIVAEHPRLTADDIRAAQADA</sequence>
<dbReference type="eggNOG" id="COG2442">
    <property type="taxonomic scope" value="Bacteria"/>
</dbReference>
<evidence type="ECO:0000313" key="2">
    <source>
        <dbReference type="Proteomes" id="UP000008809"/>
    </source>
</evidence>
<dbReference type="EMBL" id="CP000250">
    <property type="protein sequence ID" value="ABD07421.1"/>
    <property type="molecule type" value="Genomic_DNA"/>
</dbReference>
<proteinExistence type="predicted"/>
<protein>
    <recommendedName>
        <fullName evidence="3">DUF433 domain-containing protein</fullName>
    </recommendedName>
</protein>
<dbReference type="AlphaFoldDB" id="Q2IWI9"/>
<accession>Q2IWI9</accession>
<dbReference type="Proteomes" id="UP000008809">
    <property type="component" value="Chromosome"/>
</dbReference>
<dbReference type="PANTHER" id="PTHR34849">
    <property type="entry name" value="SSL5025 PROTEIN"/>
    <property type="match status" value="1"/>
</dbReference>
<gene>
    <name evidence="1" type="ordered locus">RPB_2719</name>
</gene>
<dbReference type="KEGG" id="rpb:RPB_2719"/>
<reference evidence="1 2" key="1">
    <citation type="submission" date="2006-01" db="EMBL/GenBank/DDBJ databases">
        <title>Complete sequence of Rhodopseudomonas palustris HaA2.</title>
        <authorList>
            <consortium name="US DOE Joint Genome Institute"/>
            <person name="Copeland A."/>
            <person name="Lucas S."/>
            <person name="Lapidus A."/>
            <person name="Barry K."/>
            <person name="Detter J.C."/>
            <person name="Glavina T."/>
            <person name="Hammon N."/>
            <person name="Israni S."/>
            <person name="Pitluck S."/>
            <person name="Chain P."/>
            <person name="Malfatti S."/>
            <person name="Shin M."/>
            <person name="Vergez L."/>
            <person name="Schmutz J."/>
            <person name="Larimer F."/>
            <person name="Land M."/>
            <person name="Hauser L."/>
            <person name="Pelletier D.A."/>
            <person name="Kyrpides N."/>
            <person name="Anderson I."/>
            <person name="Oda Y."/>
            <person name="Harwood C.S."/>
            <person name="Richardson P."/>
        </authorList>
    </citation>
    <scope>NUCLEOTIDE SEQUENCE [LARGE SCALE GENOMIC DNA]</scope>
    <source>
        <strain evidence="1 2">HaA2</strain>
    </source>
</reference>
<dbReference type="HOGENOM" id="CLU_126005_1_2_5"/>
<evidence type="ECO:0000313" key="1">
    <source>
        <dbReference type="EMBL" id="ABD07421.1"/>
    </source>
</evidence>
<organism evidence="1 2">
    <name type="scientific">Rhodopseudomonas palustris (strain HaA2)</name>
    <dbReference type="NCBI Taxonomy" id="316058"/>
    <lineage>
        <taxon>Bacteria</taxon>
        <taxon>Pseudomonadati</taxon>
        <taxon>Pseudomonadota</taxon>
        <taxon>Alphaproteobacteria</taxon>
        <taxon>Hyphomicrobiales</taxon>
        <taxon>Nitrobacteraceae</taxon>
        <taxon>Rhodopseudomonas</taxon>
    </lineage>
</organism>
<keyword evidence="2" id="KW-1185">Reference proteome</keyword>
<dbReference type="SUPFAM" id="SSF46689">
    <property type="entry name" value="Homeodomain-like"/>
    <property type="match status" value="1"/>
</dbReference>
<dbReference type="InterPro" id="IPR007367">
    <property type="entry name" value="DUF433"/>
</dbReference>
<evidence type="ECO:0008006" key="3">
    <source>
        <dbReference type="Google" id="ProtNLM"/>
    </source>
</evidence>